<proteinExistence type="predicted"/>
<organism evidence="1 2">
    <name type="scientific">Dentiscutata erythropus</name>
    <dbReference type="NCBI Taxonomy" id="1348616"/>
    <lineage>
        <taxon>Eukaryota</taxon>
        <taxon>Fungi</taxon>
        <taxon>Fungi incertae sedis</taxon>
        <taxon>Mucoromycota</taxon>
        <taxon>Glomeromycotina</taxon>
        <taxon>Glomeromycetes</taxon>
        <taxon>Diversisporales</taxon>
        <taxon>Gigasporaceae</taxon>
        <taxon>Dentiscutata</taxon>
    </lineage>
</organism>
<keyword evidence="2" id="KW-1185">Reference proteome</keyword>
<accession>A0A9N9IT63</accession>
<evidence type="ECO:0000313" key="2">
    <source>
        <dbReference type="Proteomes" id="UP000789405"/>
    </source>
</evidence>
<protein>
    <submittedName>
        <fullName evidence="1">14390_t:CDS:1</fullName>
    </submittedName>
</protein>
<evidence type="ECO:0000313" key="1">
    <source>
        <dbReference type="EMBL" id="CAG8748674.1"/>
    </source>
</evidence>
<sequence length="169" mass="19045">MDITAVGLVCRQKRHLACSCSENQDHNNRTNAKCVEVRCVDIVDDRSILGKMTKYQVMLGGHFDGISSKRRSDGRKECELVNVRHVKGELMKYDDVDDNIVDVDVASAPNTQRRKIALTDLYLSNTFVAQHGTFERESKPDVASAQTQHHKTTLTDLHLSNTFVARRST</sequence>
<comment type="caution">
    <text evidence="1">The sequence shown here is derived from an EMBL/GenBank/DDBJ whole genome shotgun (WGS) entry which is preliminary data.</text>
</comment>
<reference evidence="1" key="1">
    <citation type="submission" date="2021-06" db="EMBL/GenBank/DDBJ databases">
        <authorList>
            <person name="Kallberg Y."/>
            <person name="Tangrot J."/>
            <person name="Rosling A."/>
        </authorList>
    </citation>
    <scope>NUCLEOTIDE SEQUENCE</scope>
    <source>
        <strain evidence="1">MA453B</strain>
    </source>
</reference>
<gene>
    <name evidence="1" type="ORF">DERYTH_LOCUS16683</name>
</gene>
<name>A0A9N9IT63_9GLOM</name>
<dbReference type="AlphaFoldDB" id="A0A9N9IT63"/>
<dbReference type="Proteomes" id="UP000789405">
    <property type="component" value="Unassembled WGS sequence"/>
</dbReference>
<dbReference type="EMBL" id="CAJVPY010014841">
    <property type="protein sequence ID" value="CAG8748674.1"/>
    <property type="molecule type" value="Genomic_DNA"/>
</dbReference>